<organism evidence="2 3">
    <name type="scientific">Hucho hucho</name>
    <name type="common">huchen</name>
    <dbReference type="NCBI Taxonomy" id="62062"/>
    <lineage>
        <taxon>Eukaryota</taxon>
        <taxon>Metazoa</taxon>
        <taxon>Chordata</taxon>
        <taxon>Craniata</taxon>
        <taxon>Vertebrata</taxon>
        <taxon>Euteleostomi</taxon>
        <taxon>Actinopterygii</taxon>
        <taxon>Neopterygii</taxon>
        <taxon>Teleostei</taxon>
        <taxon>Protacanthopterygii</taxon>
        <taxon>Salmoniformes</taxon>
        <taxon>Salmonidae</taxon>
        <taxon>Salmoninae</taxon>
        <taxon>Hucho</taxon>
    </lineage>
</organism>
<dbReference type="Ensembl" id="ENSHHUT00000012128.1">
    <property type="protein sequence ID" value="ENSHHUP00000011763.1"/>
    <property type="gene ID" value="ENSHHUG00000007173.1"/>
</dbReference>
<dbReference type="GO" id="GO:0005886">
    <property type="term" value="C:plasma membrane"/>
    <property type="evidence" value="ECO:0007669"/>
    <property type="project" value="TreeGrafter"/>
</dbReference>
<evidence type="ECO:0000313" key="3">
    <source>
        <dbReference type="Proteomes" id="UP000314982"/>
    </source>
</evidence>
<proteinExistence type="inferred from homology"/>
<dbReference type="GO" id="GO:0030201">
    <property type="term" value="P:heparan sulfate proteoglycan metabolic process"/>
    <property type="evidence" value="ECO:0007669"/>
    <property type="project" value="TreeGrafter"/>
</dbReference>
<evidence type="ECO:0000256" key="1">
    <source>
        <dbReference type="ARBA" id="ARBA00008779"/>
    </source>
</evidence>
<evidence type="ECO:0008006" key="4">
    <source>
        <dbReference type="Google" id="ProtNLM"/>
    </source>
</evidence>
<dbReference type="AlphaFoldDB" id="A0A4W5K356"/>
<dbReference type="PANTHER" id="PTHR43108">
    <property type="entry name" value="N-ACETYLGLUCOSAMINE-6-SULFATASE FAMILY MEMBER"/>
    <property type="match status" value="1"/>
</dbReference>
<dbReference type="GO" id="GO:0008449">
    <property type="term" value="F:N-acetylglucosamine-6-sulfatase activity"/>
    <property type="evidence" value="ECO:0007669"/>
    <property type="project" value="TreeGrafter"/>
</dbReference>
<comment type="similarity">
    <text evidence="1">Belongs to the sulfatase family.</text>
</comment>
<dbReference type="STRING" id="62062.ENSHHUP00000011763"/>
<dbReference type="GO" id="GO:0040037">
    <property type="term" value="P:negative regulation of fibroblast growth factor receptor signaling pathway"/>
    <property type="evidence" value="ECO:0007669"/>
    <property type="project" value="TreeGrafter"/>
</dbReference>
<reference evidence="3" key="1">
    <citation type="submission" date="2018-06" db="EMBL/GenBank/DDBJ databases">
        <title>Genome assembly of Danube salmon.</title>
        <authorList>
            <person name="Macqueen D.J."/>
            <person name="Gundappa M.K."/>
        </authorList>
    </citation>
    <scope>NUCLEOTIDE SEQUENCE [LARGE SCALE GENOMIC DNA]</scope>
</reference>
<dbReference type="GO" id="GO:0030177">
    <property type="term" value="P:positive regulation of Wnt signaling pathway"/>
    <property type="evidence" value="ECO:0007669"/>
    <property type="project" value="TreeGrafter"/>
</dbReference>
<dbReference type="GeneTree" id="ENSGT00940000157544"/>
<protein>
    <recommendedName>
        <fullName evidence="4">Sulfatase N-terminal domain-containing protein</fullName>
    </recommendedName>
</protein>
<name>A0A4W5K356_9TELE</name>
<dbReference type="GO" id="GO:0005539">
    <property type="term" value="F:glycosaminoglycan binding"/>
    <property type="evidence" value="ECO:0007669"/>
    <property type="project" value="TreeGrafter"/>
</dbReference>
<dbReference type="PANTHER" id="PTHR43108:SF1">
    <property type="entry name" value="EXTRACELLULAR SULFATASE SULF-1"/>
    <property type="match status" value="1"/>
</dbReference>
<dbReference type="Proteomes" id="UP000314982">
    <property type="component" value="Unassembled WGS sequence"/>
</dbReference>
<dbReference type="Gene3D" id="3.40.720.10">
    <property type="entry name" value="Alkaline Phosphatase, subunit A"/>
    <property type="match status" value="1"/>
</dbReference>
<dbReference type="GO" id="GO:0010575">
    <property type="term" value="P:positive regulation of vascular endothelial growth factor production"/>
    <property type="evidence" value="ECO:0007669"/>
    <property type="project" value="TreeGrafter"/>
</dbReference>
<reference evidence="2" key="3">
    <citation type="submission" date="2025-09" db="UniProtKB">
        <authorList>
            <consortium name="Ensembl"/>
        </authorList>
    </citation>
    <scope>IDENTIFICATION</scope>
</reference>
<dbReference type="SUPFAM" id="SSF53649">
    <property type="entry name" value="Alkaline phosphatase-like"/>
    <property type="match status" value="1"/>
</dbReference>
<dbReference type="GO" id="GO:0009986">
    <property type="term" value="C:cell surface"/>
    <property type="evidence" value="ECO:0007669"/>
    <property type="project" value="TreeGrafter"/>
</dbReference>
<dbReference type="InterPro" id="IPR017850">
    <property type="entry name" value="Alkaline_phosphatase_core_sf"/>
</dbReference>
<evidence type="ECO:0000313" key="2">
    <source>
        <dbReference type="Ensembl" id="ENSHHUP00000011763.1"/>
    </source>
</evidence>
<accession>A0A4W5K356</accession>
<keyword evidence="3" id="KW-1185">Reference proteome</keyword>
<reference evidence="2" key="2">
    <citation type="submission" date="2025-08" db="UniProtKB">
        <authorList>
            <consortium name="Ensembl"/>
        </authorList>
    </citation>
    <scope>IDENTIFICATION</scope>
</reference>
<dbReference type="GO" id="GO:0005783">
    <property type="term" value="C:endoplasmic reticulum"/>
    <property type="evidence" value="ECO:0007669"/>
    <property type="project" value="TreeGrafter"/>
</dbReference>
<sequence length="140" mass="16131">MKDSSCKADTCYSCNSPPLQDYFTDLITNDSINFFRVSKKVYPHRPVMMVITHAAPHGPEDSAPQYSEMFPNASQHITPSYNYAPNMDKHWIMQYTGPMRPIHMEFTNFLHRKRLQTLMSVDDSVQKVRGFVSTICYSLG</sequence>
<dbReference type="GO" id="GO:0032836">
    <property type="term" value="P:glomerular basement membrane development"/>
    <property type="evidence" value="ECO:0007669"/>
    <property type="project" value="TreeGrafter"/>
</dbReference>